<dbReference type="Gene3D" id="1.20.5.4130">
    <property type="match status" value="1"/>
</dbReference>
<evidence type="ECO:0000313" key="5">
    <source>
        <dbReference type="EMBL" id="CAI0555192.1"/>
    </source>
</evidence>
<organism evidence="5 6">
    <name type="scientific">Linum tenue</name>
    <dbReference type="NCBI Taxonomy" id="586396"/>
    <lineage>
        <taxon>Eukaryota</taxon>
        <taxon>Viridiplantae</taxon>
        <taxon>Streptophyta</taxon>
        <taxon>Embryophyta</taxon>
        <taxon>Tracheophyta</taxon>
        <taxon>Spermatophyta</taxon>
        <taxon>Magnoliopsida</taxon>
        <taxon>eudicotyledons</taxon>
        <taxon>Gunneridae</taxon>
        <taxon>Pentapetalae</taxon>
        <taxon>rosids</taxon>
        <taxon>fabids</taxon>
        <taxon>Malpighiales</taxon>
        <taxon>Linaceae</taxon>
        <taxon>Linum</taxon>
    </lineage>
</organism>
<evidence type="ECO:0000256" key="2">
    <source>
        <dbReference type="ARBA" id="ARBA00022741"/>
    </source>
</evidence>
<name>A0AAV0RFH8_9ROSI</name>
<dbReference type="Proteomes" id="UP001154282">
    <property type="component" value="Unassembled WGS sequence"/>
</dbReference>
<evidence type="ECO:0000313" key="6">
    <source>
        <dbReference type="Proteomes" id="UP001154282"/>
    </source>
</evidence>
<evidence type="ECO:0000256" key="1">
    <source>
        <dbReference type="ARBA" id="ARBA00022737"/>
    </source>
</evidence>
<sequence length="92" mass="10535">MAEIIRIPVAKQILGKAADLALEQIGFLWNFRHELKKLKDTVSTIQAVLRDAEEKQSHNHQVKLWLEKLSDVMYDADDLSTEASSDSDRRSK</sequence>
<gene>
    <name evidence="5" type="ORF">LITE_LOCUS47501</name>
</gene>
<comment type="caution">
    <text evidence="5">The sequence shown here is derived from an EMBL/GenBank/DDBJ whole genome shotgun (WGS) entry which is preliminary data.</text>
</comment>
<proteinExistence type="predicted"/>
<keyword evidence="6" id="KW-1185">Reference proteome</keyword>
<evidence type="ECO:0000259" key="4">
    <source>
        <dbReference type="Pfam" id="PF18052"/>
    </source>
</evidence>
<reference evidence="5" key="1">
    <citation type="submission" date="2022-08" db="EMBL/GenBank/DDBJ databases">
        <authorList>
            <person name="Gutierrez-Valencia J."/>
        </authorList>
    </citation>
    <scope>NUCLEOTIDE SEQUENCE</scope>
</reference>
<dbReference type="GO" id="GO:0006952">
    <property type="term" value="P:defense response"/>
    <property type="evidence" value="ECO:0007669"/>
    <property type="project" value="UniProtKB-KW"/>
</dbReference>
<feature type="domain" description="Disease resistance N-terminal" evidence="4">
    <location>
        <begin position="11"/>
        <end position="90"/>
    </location>
</feature>
<dbReference type="GO" id="GO:0000166">
    <property type="term" value="F:nucleotide binding"/>
    <property type="evidence" value="ECO:0007669"/>
    <property type="project" value="UniProtKB-KW"/>
</dbReference>
<dbReference type="AlphaFoldDB" id="A0AAV0RFH8"/>
<keyword evidence="1" id="KW-0677">Repeat</keyword>
<keyword evidence="2" id="KW-0547">Nucleotide-binding</keyword>
<accession>A0AAV0RFH8</accession>
<dbReference type="Pfam" id="PF18052">
    <property type="entry name" value="Rx_N"/>
    <property type="match status" value="1"/>
</dbReference>
<dbReference type="EMBL" id="CAMGYJ010000010">
    <property type="protein sequence ID" value="CAI0555192.1"/>
    <property type="molecule type" value="Genomic_DNA"/>
</dbReference>
<keyword evidence="3" id="KW-0611">Plant defense</keyword>
<dbReference type="InterPro" id="IPR041118">
    <property type="entry name" value="Rx_N"/>
</dbReference>
<evidence type="ECO:0000256" key="3">
    <source>
        <dbReference type="ARBA" id="ARBA00022821"/>
    </source>
</evidence>
<protein>
    <recommendedName>
        <fullName evidence="4">Disease resistance N-terminal domain-containing protein</fullName>
    </recommendedName>
</protein>